<evidence type="ECO:0000256" key="1">
    <source>
        <dbReference type="ARBA" id="ARBA00008324"/>
    </source>
</evidence>
<protein>
    <submittedName>
        <fullName evidence="4">Uncharacterized protein (TIGR00369 family)</fullName>
    </submittedName>
</protein>
<dbReference type="SUPFAM" id="SSF54637">
    <property type="entry name" value="Thioesterase/thiol ester dehydrase-isomerase"/>
    <property type="match status" value="1"/>
</dbReference>
<dbReference type="CDD" id="cd03443">
    <property type="entry name" value="PaaI_thioesterase"/>
    <property type="match status" value="1"/>
</dbReference>
<dbReference type="InterPro" id="IPR029069">
    <property type="entry name" value="HotDog_dom_sf"/>
</dbReference>
<dbReference type="Gene3D" id="3.10.129.10">
    <property type="entry name" value="Hotdog Thioesterase"/>
    <property type="match status" value="1"/>
</dbReference>
<keyword evidence="2" id="KW-0378">Hydrolase</keyword>
<dbReference type="NCBIfam" id="TIGR00369">
    <property type="entry name" value="unchar_dom_1"/>
    <property type="match status" value="1"/>
</dbReference>
<keyword evidence="5" id="KW-1185">Reference proteome</keyword>
<dbReference type="InterPro" id="IPR003736">
    <property type="entry name" value="PAAI_dom"/>
</dbReference>
<dbReference type="EMBL" id="JACHKY010000005">
    <property type="protein sequence ID" value="MBB4799256.1"/>
    <property type="molecule type" value="Genomic_DNA"/>
</dbReference>
<proteinExistence type="inferred from homology"/>
<dbReference type="InterPro" id="IPR039298">
    <property type="entry name" value="ACOT13"/>
</dbReference>
<comment type="caution">
    <text evidence="4">The sequence shown here is derived from an EMBL/GenBank/DDBJ whole genome shotgun (WGS) entry which is preliminary data.</text>
</comment>
<dbReference type="InterPro" id="IPR006683">
    <property type="entry name" value="Thioestr_dom"/>
</dbReference>
<dbReference type="GO" id="GO:0047617">
    <property type="term" value="F:fatty acyl-CoA hydrolase activity"/>
    <property type="evidence" value="ECO:0007669"/>
    <property type="project" value="InterPro"/>
</dbReference>
<accession>A0A7W7IRN5</accession>
<reference evidence="4 5" key="1">
    <citation type="submission" date="2020-08" db="EMBL/GenBank/DDBJ databases">
        <title>Functional genomics of gut bacteria from endangered species of beetles.</title>
        <authorList>
            <person name="Carlos-Shanley C."/>
        </authorList>
    </citation>
    <scope>NUCLEOTIDE SEQUENCE [LARGE SCALE GENOMIC DNA]</scope>
    <source>
        <strain evidence="4 5">S00123</strain>
    </source>
</reference>
<feature type="domain" description="Thioesterase" evidence="3">
    <location>
        <begin position="68"/>
        <end position="145"/>
    </location>
</feature>
<comment type="similarity">
    <text evidence="1">Belongs to the thioesterase PaaI family.</text>
</comment>
<evidence type="ECO:0000313" key="4">
    <source>
        <dbReference type="EMBL" id="MBB4799256.1"/>
    </source>
</evidence>
<dbReference type="RefSeq" id="WP_184272168.1">
    <property type="nucleotide sequence ID" value="NZ_JACHKY010000005.1"/>
</dbReference>
<evidence type="ECO:0000313" key="5">
    <source>
        <dbReference type="Proteomes" id="UP000539957"/>
    </source>
</evidence>
<sequence length="161" mass="16770">MTASPQMIQPPAFALDPAQSGLELARRWIETVWPGGFVNRLAARPVEAAAGFMRVECDIDPGHSNFVGLVHGGVTAALVDIVGGGAAMTLLKPGEFLLSTDLSMRFLNAAPIGCGRLIAEGRAVYADPRKVVAEVTVSTPDGLTIAHGSAAIAIRVRPQDG</sequence>
<dbReference type="PANTHER" id="PTHR21660:SF1">
    <property type="entry name" value="ACYL-COENZYME A THIOESTERASE 13"/>
    <property type="match status" value="1"/>
</dbReference>
<dbReference type="Pfam" id="PF03061">
    <property type="entry name" value="4HBT"/>
    <property type="match status" value="1"/>
</dbReference>
<evidence type="ECO:0000256" key="2">
    <source>
        <dbReference type="ARBA" id="ARBA00022801"/>
    </source>
</evidence>
<gene>
    <name evidence="4" type="ORF">HNP32_003012</name>
</gene>
<name>A0A7W7IRN5_9CAUL</name>
<dbReference type="Proteomes" id="UP000539957">
    <property type="component" value="Unassembled WGS sequence"/>
</dbReference>
<dbReference type="AlphaFoldDB" id="A0A7W7IRN5"/>
<organism evidence="4 5">
    <name type="scientific">Brevundimonas bullata</name>
    <dbReference type="NCBI Taxonomy" id="13160"/>
    <lineage>
        <taxon>Bacteria</taxon>
        <taxon>Pseudomonadati</taxon>
        <taxon>Pseudomonadota</taxon>
        <taxon>Alphaproteobacteria</taxon>
        <taxon>Caulobacterales</taxon>
        <taxon>Caulobacteraceae</taxon>
        <taxon>Brevundimonas</taxon>
    </lineage>
</organism>
<dbReference type="PANTHER" id="PTHR21660">
    <property type="entry name" value="THIOESTERASE SUPERFAMILY MEMBER-RELATED"/>
    <property type="match status" value="1"/>
</dbReference>
<evidence type="ECO:0000259" key="3">
    <source>
        <dbReference type="Pfam" id="PF03061"/>
    </source>
</evidence>